<dbReference type="InterPro" id="IPR012902">
    <property type="entry name" value="N_methyl_site"/>
</dbReference>
<keyword evidence="4 6" id="KW-1133">Transmembrane helix</keyword>
<evidence type="ECO:0000256" key="6">
    <source>
        <dbReference type="SAM" id="Phobius"/>
    </source>
</evidence>
<organism evidence="7 8">
    <name type="scientific">Desulfoglaeba alkanexedens ALDC</name>
    <dbReference type="NCBI Taxonomy" id="980445"/>
    <lineage>
        <taxon>Bacteria</taxon>
        <taxon>Pseudomonadati</taxon>
        <taxon>Thermodesulfobacteriota</taxon>
        <taxon>Syntrophobacteria</taxon>
        <taxon>Syntrophobacterales</taxon>
        <taxon>Syntrophobacteraceae</taxon>
        <taxon>Desulfoglaeba</taxon>
    </lineage>
</organism>
<sequence length="154" mass="16438">MKESKGFTLVELMVVVAIIGILAAVAIPAYQRYVARARFQQLVIPGVRGILTGLTTYYSVKGDLPTGDTTLENITSDADSRCFNVTWPADWDSNGSFTVTLDPDGAGTCTPLAKLKKSGSDADTLSFNVVADTQGGKGLIWHYSGDLAEEMGLE</sequence>
<evidence type="ECO:0000313" key="7">
    <source>
        <dbReference type="EMBL" id="QCQ23542.1"/>
    </source>
</evidence>
<dbReference type="PANTHER" id="PTHR30093">
    <property type="entry name" value="GENERAL SECRETION PATHWAY PROTEIN G"/>
    <property type="match status" value="1"/>
</dbReference>
<dbReference type="RefSeq" id="WP_137425807.1">
    <property type="nucleotide sequence ID" value="NZ_CP040098.1"/>
</dbReference>
<evidence type="ECO:0000256" key="2">
    <source>
        <dbReference type="ARBA" id="ARBA00022481"/>
    </source>
</evidence>
<dbReference type="SUPFAM" id="SSF54523">
    <property type="entry name" value="Pili subunits"/>
    <property type="match status" value="1"/>
</dbReference>
<protein>
    <submittedName>
        <fullName evidence="7">Prepilin-type N-terminal cleavage/methylation domain-containing protein</fullName>
    </submittedName>
</protein>
<dbReference type="KEGG" id="dax:FDQ92_11020"/>
<evidence type="ECO:0000256" key="1">
    <source>
        <dbReference type="ARBA" id="ARBA00004167"/>
    </source>
</evidence>
<dbReference type="AlphaFoldDB" id="A0A4P8LA58"/>
<evidence type="ECO:0000256" key="3">
    <source>
        <dbReference type="ARBA" id="ARBA00022692"/>
    </source>
</evidence>
<evidence type="ECO:0000313" key="8">
    <source>
        <dbReference type="Proteomes" id="UP000298602"/>
    </source>
</evidence>
<keyword evidence="8" id="KW-1185">Reference proteome</keyword>
<dbReference type="PROSITE" id="PS00409">
    <property type="entry name" value="PROKAR_NTER_METHYL"/>
    <property type="match status" value="1"/>
</dbReference>
<feature type="transmembrane region" description="Helical" evidence="6">
    <location>
        <begin position="12"/>
        <end position="30"/>
    </location>
</feature>
<dbReference type="InterPro" id="IPR045584">
    <property type="entry name" value="Pilin-like"/>
</dbReference>
<dbReference type="EMBL" id="CP040098">
    <property type="protein sequence ID" value="QCQ23542.1"/>
    <property type="molecule type" value="Genomic_DNA"/>
</dbReference>
<gene>
    <name evidence="7" type="ORF">FDQ92_11020</name>
</gene>
<dbReference type="OrthoDB" id="5518123at2"/>
<dbReference type="Gene3D" id="3.30.700.10">
    <property type="entry name" value="Glycoprotein, Type 4 Pilin"/>
    <property type="match status" value="1"/>
</dbReference>
<keyword evidence="5 6" id="KW-0472">Membrane</keyword>
<proteinExistence type="predicted"/>
<keyword evidence="3 6" id="KW-0812">Transmembrane</keyword>
<evidence type="ECO:0000256" key="4">
    <source>
        <dbReference type="ARBA" id="ARBA00022989"/>
    </source>
</evidence>
<name>A0A4P8LA58_9BACT</name>
<dbReference type="PANTHER" id="PTHR30093:SF44">
    <property type="entry name" value="TYPE II SECRETION SYSTEM CORE PROTEIN G"/>
    <property type="match status" value="1"/>
</dbReference>
<accession>A0A4P8LA58</accession>
<dbReference type="GO" id="GO:0016020">
    <property type="term" value="C:membrane"/>
    <property type="evidence" value="ECO:0007669"/>
    <property type="project" value="UniProtKB-SubCell"/>
</dbReference>
<reference evidence="7 8" key="2">
    <citation type="submission" date="2019-05" db="EMBL/GenBank/DDBJ databases">
        <authorList>
            <person name="Suflita J.M."/>
            <person name="Marks C.R."/>
        </authorList>
    </citation>
    <scope>NUCLEOTIDE SEQUENCE [LARGE SCALE GENOMIC DNA]</scope>
    <source>
        <strain evidence="7 8">ALDC</strain>
    </source>
</reference>
<dbReference type="NCBIfam" id="TIGR02532">
    <property type="entry name" value="IV_pilin_GFxxxE"/>
    <property type="match status" value="1"/>
</dbReference>
<keyword evidence="2" id="KW-0488">Methylation</keyword>
<comment type="subcellular location">
    <subcellularLocation>
        <location evidence="1">Membrane</location>
        <topology evidence="1">Single-pass membrane protein</topology>
    </subcellularLocation>
</comment>
<dbReference type="Proteomes" id="UP000298602">
    <property type="component" value="Chromosome"/>
</dbReference>
<dbReference type="Pfam" id="PF07963">
    <property type="entry name" value="N_methyl"/>
    <property type="match status" value="1"/>
</dbReference>
<reference evidence="7 8" key="1">
    <citation type="submission" date="2019-05" db="EMBL/GenBank/DDBJ databases">
        <title>The Complete Genome Sequence of the n-alkane-degrading Desulfoglaeba alkanexedens ALDC reveals multiple alkylsuccinate synthase gene clusters.</title>
        <authorList>
            <person name="Callaghan A.V."/>
            <person name="Davidova I.A."/>
            <person name="Duncan K.E."/>
            <person name="Morris B."/>
            <person name="McInerney M.J."/>
        </authorList>
    </citation>
    <scope>NUCLEOTIDE SEQUENCE [LARGE SCALE GENOMIC DNA]</scope>
    <source>
        <strain evidence="7 8">ALDC</strain>
    </source>
</reference>
<evidence type="ECO:0000256" key="5">
    <source>
        <dbReference type="ARBA" id="ARBA00023136"/>
    </source>
</evidence>